<dbReference type="HOGENOM" id="CLU_2525510_0_0_9"/>
<dbReference type="STRING" id="411473.RUMCAL_00515"/>
<comment type="caution">
    <text evidence="1">The sequence shown here is derived from an EMBL/GenBank/DDBJ whole genome shotgun (WGS) entry which is preliminary data.</text>
</comment>
<protein>
    <submittedName>
        <fullName evidence="1">Uncharacterized protein</fullName>
    </submittedName>
</protein>
<proteinExistence type="predicted"/>
<keyword evidence="2" id="KW-1185">Reference proteome</keyword>
<organism evidence="1 2">
    <name type="scientific">Ruminococcus callidus ATCC 27760</name>
    <dbReference type="NCBI Taxonomy" id="411473"/>
    <lineage>
        <taxon>Bacteria</taxon>
        <taxon>Bacillati</taxon>
        <taxon>Bacillota</taxon>
        <taxon>Clostridia</taxon>
        <taxon>Eubacteriales</taxon>
        <taxon>Oscillospiraceae</taxon>
        <taxon>Ruminococcus</taxon>
    </lineage>
</organism>
<dbReference type="AlphaFoldDB" id="U2MCT4"/>
<gene>
    <name evidence="1" type="ORF">RUMCAL_00515</name>
</gene>
<sequence length="84" mass="9789">MSFVQPCRIAVSDRAENEGVKVLSTMLFPKTLSEKPETKYRKQKKHIANRSRPRWSGERDVLFGCNAKGKLFFKRRFPALVFQT</sequence>
<dbReference type="EMBL" id="AWVF01000049">
    <property type="protein sequence ID" value="ERJ97103.1"/>
    <property type="molecule type" value="Genomic_DNA"/>
</dbReference>
<accession>U2MCT4</accession>
<reference evidence="1 2" key="1">
    <citation type="submission" date="2013-07" db="EMBL/GenBank/DDBJ databases">
        <authorList>
            <person name="Weinstock G."/>
            <person name="Sodergren E."/>
            <person name="Wylie T."/>
            <person name="Fulton L."/>
            <person name="Fulton R."/>
            <person name="Fronick C."/>
            <person name="O'Laughlin M."/>
            <person name="Godfrey J."/>
            <person name="Miner T."/>
            <person name="Herter B."/>
            <person name="Appelbaum E."/>
            <person name="Cordes M."/>
            <person name="Lek S."/>
            <person name="Wollam A."/>
            <person name="Pepin K.H."/>
            <person name="Palsikar V.B."/>
            <person name="Mitreva M."/>
            <person name="Wilson R.K."/>
        </authorList>
    </citation>
    <scope>NUCLEOTIDE SEQUENCE [LARGE SCALE GENOMIC DNA]</scope>
    <source>
        <strain evidence="1 2">ATCC 27760</strain>
    </source>
</reference>
<dbReference type="Proteomes" id="UP000016662">
    <property type="component" value="Unassembled WGS sequence"/>
</dbReference>
<name>U2MCT4_9FIRM</name>
<evidence type="ECO:0000313" key="1">
    <source>
        <dbReference type="EMBL" id="ERJ97103.1"/>
    </source>
</evidence>
<evidence type="ECO:0000313" key="2">
    <source>
        <dbReference type="Proteomes" id="UP000016662"/>
    </source>
</evidence>